<organism evidence="2 3">
    <name type="scientific">Melanomma pulvis-pyrius CBS 109.77</name>
    <dbReference type="NCBI Taxonomy" id="1314802"/>
    <lineage>
        <taxon>Eukaryota</taxon>
        <taxon>Fungi</taxon>
        <taxon>Dikarya</taxon>
        <taxon>Ascomycota</taxon>
        <taxon>Pezizomycotina</taxon>
        <taxon>Dothideomycetes</taxon>
        <taxon>Pleosporomycetidae</taxon>
        <taxon>Pleosporales</taxon>
        <taxon>Melanommataceae</taxon>
        <taxon>Melanomma</taxon>
    </lineage>
</organism>
<evidence type="ECO:0000313" key="2">
    <source>
        <dbReference type="EMBL" id="KAF2797636.1"/>
    </source>
</evidence>
<name>A0A6A6XM31_9PLEO</name>
<gene>
    <name evidence="2" type="ORF">K505DRAFT_136413</name>
</gene>
<reference evidence="2" key="1">
    <citation type="journal article" date="2020" name="Stud. Mycol.">
        <title>101 Dothideomycetes genomes: a test case for predicting lifestyles and emergence of pathogens.</title>
        <authorList>
            <person name="Haridas S."/>
            <person name="Albert R."/>
            <person name="Binder M."/>
            <person name="Bloem J."/>
            <person name="Labutti K."/>
            <person name="Salamov A."/>
            <person name="Andreopoulos B."/>
            <person name="Baker S."/>
            <person name="Barry K."/>
            <person name="Bills G."/>
            <person name="Bluhm B."/>
            <person name="Cannon C."/>
            <person name="Castanera R."/>
            <person name="Culley D."/>
            <person name="Daum C."/>
            <person name="Ezra D."/>
            <person name="Gonzalez J."/>
            <person name="Henrissat B."/>
            <person name="Kuo A."/>
            <person name="Liang C."/>
            <person name="Lipzen A."/>
            <person name="Lutzoni F."/>
            <person name="Magnuson J."/>
            <person name="Mondo S."/>
            <person name="Nolan M."/>
            <person name="Ohm R."/>
            <person name="Pangilinan J."/>
            <person name="Park H.-J."/>
            <person name="Ramirez L."/>
            <person name="Alfaro M."/>
            <person name="Sun H."/>
            <person name="Tritt A."/>
            <person name="Yoshinaga Y."/>
            <person name="Zwiers L.-H."/>
            <person name="Turgeon B."/>
            <person name="Goodwin S."/>
            <person name="Spatafora J."/>
            <person name="Crous P."/>
            <person name="Grigoriev I."/>
        </authorList>
    </citation>
    <scope>NUCLEOTIDE SEQUENCE</scope>
    <source>
        <strain evidence="2">CBS 109.77</strain>
    </source>
</reference>
<protein>
    <recommendedName>
        <fullName evidence="4">Hydrophobin</fullName>
    </recommendedName>
</protein>
<keyword evidence="1" id="KW-0732">Signal</keyword>
<dbReference type="EMBL" id="MU001802">
    <property type="protein sequence ID" value="KAF2797636.1"/>
    <property type="molecule type" value="Genomic_DNA"/>
</dbReference>
<dbReference type="AlphaFoldDB" id="A0A6A6XM31"/>
<proteinExistence type="predicted"/>
<feature type="signal peptide" evidence="1">
    <location>
        <begin position="1"/>
        <end position="18"/>
    </location>
</feature>
<accession>A0A6A6XM31</accession>
<feature type="chain" id="PRO_5025511219" description="Hydrophobin" evidence="1">
    <location>
        <begin position="19"/>
        <end position="72"/>
    </location>
</feature>
<evidence type="ECO:0000256" key="1">
    <source>
        <dbReference type="SAM" id="SignalP"/>
    </source>
</evidence>
<sequence length="72" mass="7858">MHFYILLISTLCIGATVARTPAEYVAELPSCSVRCNCLMTDESIGDACSLLPTILMLVQRLGRMPQTGRRGV</sequence>
<evidence type="ECO:0008006" key="4">
    <source>
        <dbReference type="Google" id="ProtNLM"/>
    </source>
</evidence>
<keyword evidence="3" id="KW-1185">Reference proteome</keyword>
<dbReference type="Proteomes" id="UP000799757">
    <property type="component" value="Unassembled WGS sequence"/>
</dbReference>
<evidence type="ECO:0000313" key="3">
    <source>
        <dbReference type="Proteomes" id="UP000799757"/>
    </source>
</evidence>